<dbReference type="PANTHER" id="PTHR31236">
    <property type="entry name" value="BURP DOMAIN PROTEIN USPL1-LIKE"/>
    <property type="match status" value="1"/>
</dbReference>
<feature type="domain" description="BURP" evidence="1">
    <location>
        <begin position="178"/>
        <end position="389"/>
    </location>
</feature>
<dbReference type="PROSITE" id="PS51277">
    <property type="entry name" value="BURP"/>
    <property type="match status" value="1"/>
</dbReference>
<dbReference type="SMART" id="SM01045">
    <property type="entry name" value="BURP"/>
    <property type="match status" value="1"/>
</dbReference>
<dbReference type="InterPro" id="IPR044816">
    <property type="entry name" value="BURP"/>
</dbReference>
<gene>
    <name evidence="2" type="ORF">KC19_4G157800</name>
</gene>
<protein>
    <recommendedName>
        <fullName evidence="1">BURP domain-containing protein</fullName>
    </recommendedName>
</protein>
<dbReference type="InterPro" id="IPR004873">
    <property type="entry name" value="BURP_dom"/>
</dbReference>
<evidence type="ECO:0000313" key="2">
    <source>
        <dbReference type="EMBL" id="KAG0580221.1"/>
    </source>
</evidence>
<dbReference type="EMBL" id="CM026424">
    <property type="protein sequence ID" value="KAG0580221.1"/>
    <property type="molecule type" value="Genomic_DNA"/>
</dbReference>
<evidence type="ECO:0000259" key="1">
    <source>
        <dbReference type="PROSITE" id="PS51277"/>
    </source>
</evidence>
<comment type="caution">
    <text evidence="2">The sequence shown here is derived from an EMBL/GenBank/DDBJ whole genome shotgun (WGS) entry which is preliminary data.</text>
</comment>
<accession>A0A8T0IBM2</accession>
<name>A0A8T0IBM2_CERPU</name>
<proteinExistence type="predicted"/>
<dbReference type="AlphaFoldDB" id="A0A8T0IBM2"/>
<evidence type="ECO:0000313" key="3">
    <source>
        <dbReference type="Proteomes" id="UP000822688"/>
    </source>
</evidence>
<dbReference type="Proteomes" id="UP000822688">
    <property type="component" value="Chromosome 4"/>
</dbReference>
<organism evidence="2 3">
    <name type="scientific">Ceratodon purpureus</name>
    <name type="common">Fire moss</name>
    <name type="synonym">Dicranum purpureum</name>
    <dbReference type="NCBI Taxonomy" id="3225"/>
    <lineage>
        <taxon>Eukaryota</taxon>
        <taxon>Viridiplantae</taxon>
        <taxon>Streptophyta</taxon>
        <taxon>Embryophyta</taxon>
        <taxon>Bryophyta</taxon>
        <taxon>Bryophytina</taxon>
        <taxon>Bryopsida</taxon>
        <taxon>Dicranidae</taxon>
        <taxon>Pseudoditrichales</taxon>
        <taxon>Ditrichaceae</taxon>
        <taxon>Ceratodon</taxon>
    </lineage>
</organism>
<reference evidence="2" key="1">
    <citation type="submission" date="2020-06" db="EMBL/GenBank/DDBJ databases">
        <title>WGS assembly of Ceratodon purpureus strain R40.</title>
        <authorList>
            <person name="Carey S.B."/>
            <person name="Jenkins J."/>
            <person name="Shu S."/>
            <person name="Lovell J.T."/>
            <person name="Sreedasyam A."/>
            <person name="Maumus F."/>
            <person name="Tiley G.P."/>
            <person name="Fernandez-Pozo N."/>
            <person name="Barry K."/>
            <person name="Chen C."/>
            <person name="Wang M."/>
            <person name="Lipzen A."/>
            <person name="Daum C."/>
            <person name="Saski C.A."/>
            <person name="Payton A.C."/>
            <person name="Mcbreen J.C."/>
            <person name="Conrad R.E."/>
            <person name="Kollar L.M."/>
            <person name="Olsson S."/>
            <person name="Huttunen S."/>
            <person name="Landis J.B."/>
            <person name="Wickett N.J."/>
            <person name="Johnson M.G."/>
            <person name="Rensing S.A."/>
            <person name="Grimwood J."/>
            <person name="Schmutz J."/>
            <person name="Mcdaniel S.F."/>
        </authorList>
    </citation>
    <scope>NUCLEOTIDE SEQUENCE</scope>
    <source>
        <strain evidence="2">R40</strain>
    </source>
</reference>
<sequence length="420" mass="45468">MCRPRSTYHCRTNFSNPVVVKCPRADALGASHMCNARSHCNHRCGNPARTVPADVFAVSASRHGVNSDVADQSARGHAGQGAEVAGHEGHKGSALEYWKRKLPGMEVPAPLRDTVSPLEGSVLAGLFATQIKHGLTYPSASASFCKKAGLVCADDIHENQLDKPASNVEASIPSKGYNFWETDLFEGATMRLKEQAPVQPKPFMPRVVADALPELKPENLHKLQRIFDIEEGTDMYNTLDFATAVCDKTIALDGEDRVCPASLESFADFVSAHVGPDLKVLTSSPRPRVMISPMKVSNFAVHRSVEDNLNVVVCHILNFPSKMYMCHSVPDTNVIEASMTDVDGVEIRAVGVCHLGTKMPDLSLTVFGLQPGSPVCHWNAQESMVFYGKATAVVKEKTAGHAHGEMAMAMKLGGHDHMGM</sequence>
<dbReference type="Pfam" id="PF03181">
    <property type="entry name" value="BURP"/>
    <property type="match status" value="1"/>
</dbReference>
<keyword evidence="3" id="KW-1185">Reference proteome</keyword>
<dbReference type="PANTHER" id="PTHR31236:SF45">
    <property type="entry name" value="BURP DOMAIN-CONTAINING PROTEIN"/>
    <property type="match status" value="1"/>
</dbReference>